<dbReference type="Proteomes" id="UP000266841">
    <property type="component" value="Unassembled WGS sequence"/>
</dbReference>
<organism evidence="2 3">
    <name type="scientific">Thalassiosira oceanica</name>
    <name type="common">Marine diatom</name>
    <dbReference type="NCBI Taxonomy" id="159749"/>
    <lineage>
        <taxon>Eukaryota</taxon>
        <taxon>Sar</taxon>
        <taxon>Stramenopiles</taxon>
        <taxon>Ochrophyta</taxon>
        <taxon>Bacillariophyta</taxon>
        <taxon>Coscinodiscophyceae</taxon>
        <taxon>Thalassiosirophycidae</taxon>
        <taxon>Thalassiosirales</taxon>
        <taxon>Thalassiosiraceae</taxon>
        <taxon>Thalassiosira</taxon>
    </lineage>
</organism>
<proteinExistence type="predicted"/>
<sequence>MVLPNFEAGRNTIGRLAERQVVGWRLLRSRVLLSLVAVAVLVASLRLVVHWRASRAFLRKSIYELTGVRSFADGDGTCTKKRLAAENATAATATSATVPKYDVIVGGYRYMEDDRQIPLDENHYIWNLNLPNSTIYWYRRVKAEIEPARMSYPGKVQLLDTPGKPECIESGKMRLEERVLPANRGRDAAALIDHILQIYDDGNSSSFPDYLLFLHGHVAHGYHTSCEAVFARTATQYKYAQKHKANNRRGIMDKQVEIIANHMTTLTSNRGTVRGYKFQMKSLPNRTRVANTNIQALDDSSFPNPVAGFAVSEVDEYSLNNTMTCTDFYDKWNGLVNERDRYTRKQWRSCCASAIIPADRIHRFPKEYWEDLMKVHMRPTDKDKYRGRFCFEHIFYLMLGDDIPESDKGYYDAVLEEFYEEEVTRSITDNRQLQYAIDVCDSARYEKQVKAGWMVLASAAAAMSLYKMTSAWRLRK</sequence>
<evidence type="ECO:0000313" key="2">
    <source>
        <dbReference type="EMBL" id="EJK69524.1"/>
    </source>
</evidence>
<gene>
    <name evidence="2" type="ORF">THAOC_09210</name>
</gene>
<dbReference type="OrthoDB" id="28755at2759"/>
<reference evidence="2 3" key="1">
    <citation type="journal article" date="2012" name="Genome Biol.">
        <title>Genome and low-iron response of an oceanic diatom adapted to chronic iron limitation.</title>
        <authorList>
            <person name="Lommer M."/>
            <person name="Specht M."/>
            <person name="Roy A.S."/>
            <person name="Kraemer L."/>
            <person name="Andreson R."/>
            <person name="Gutowska M.A."/>
            <person name="Wolf J."/>
            <person name="Bergner S.V."/>
            <person name="Schilhabel M.B."/>
            <person name="Klostermeier U.C."/>
            <person name="Beiko R.G."/>
            <person name="Rosenstiel P."/>
            <person name="Hippler M."/>
            <person name="Laroche J."/>
        </authorList>
    </citation>
    <scope>NUCLEOTIDE SEQUENCE [LARGE SCALE GENOMIC DNA]</scope>
    <source>
        <strain evidence="2 3">CCMP1005</strain>
    </source>
</reference>
<evidence type="ECO:0000256" key="1">
    <source>
        <dbReference type="SAM" id="Phobius"/>
    </source>
</evidence>
<keyword evidence="3" id="KW-1185">Reference proteome</keyword>
<keyword evidence="1" id="KW-1133">Transmembrane helix</keyword>
<accession>K0SX43</accession>
<keyword evidence="1" id="KW-0812">Transmembrane</keyword>
<feature type="transmembrane region" description="Helical" evidence="1">
    <location>
        <begin position="31"/>
        <end position="49"/>
    </location>
</feature>
<protein>
    <submittedName>
        <fullName evidence="2">Uncharacterized protein</fullName>
    </submittedName>
</protein>
<name>K0SX43_THAOC</name>
<keyword evidence="1" id="KW-0472">Membrane</keyword>
<evidence type="ECO:0000313" key="3">
    <source>
        <dbReference type="Proteomes" id="UP000266841"/>
    </source>
</evidence>
<dbReference type="AlphaFoldDB" id="K0SX43"/>
<dbReference type="EMBL" id="AGNL01009947">
    <property type="protein sequence ID" value="EJK69524.1"/>
    <property type="molecule type" value="Genomic_DNA"/>
</dbReference>
<comment type="caution">
    <text evidence="2">The sequence shown here is derived from an EMBL/GenBank/DDBJ whole genome shotgun (WGS) entry which is preliminary data.</text>
</comment>